<evidence type="ECO:0000259" key="2">
    <source>
        <dbReference type="Pfam" id="PF00296"/>
    </source>
</evidence>
<accession>A0ABV9E5A4</accession>
<dbReference type="InterPro" id="IPR036661">
    <property type="entry name" value="Luciferase-like_sf"/>
</dbReference>
<evidence type="ECO:0000256" key="1">
    <source>
        <dbReference type="ARBA" id="ARBA00023002"/>
    </source>
</evidence>
<organism evidence="3 4">
    <name type="scientific">Nocardiopsis mangrovi</name>
    <dbReference type="NCBI Taxonomy" id="1179818"/>
    <lineage>
        <taxon>Bacteria</taxon>
        <taxon>Bacillati</taxon>
        <taxon>Actinomycetota</taxon>
        <taxon>Actinomycetes</taxon>
        <taxon>Streptosporangiales</taxon>
        <taxon>Nocardiopsidaceae</taxon>
        <taxon>Nocardiopsis</taxon>
    </lineage>
</organism>
<dbReference type="RefSeq" id="WP_378579505.1">
    <property type="nucleotide sequence ID" value="NZ_JBHSFQ010000039.1"/>
</dbReference>
<dbReference type="InterPro" id="IPR011251">
    <property type="entry name" value="Luciferase-like_dom"/>
</dbReference>
<evidence type="ECO:0000313" key="3">
    <source>
        <dbReference type="EMBL" id="MFC4565491.1"/>
    </source>
</evidence>
<sequence length="313" mass="32706">MPFVPVRHEQMLPYAALVQWTAARRLWQGQTQLLDPLDSFTHAAGSGFRVPAGIGVTLMPFRHPLQAALQARSLALATGHPVVAGFGPGEIELQRAMLGRPYASPLTASREYVSTVRRLLAGEHVGLDGDYIRCDMSLFPVPNPGVEVGLGVLRPRMARLAGEVADVAITWLAPASYIGDVLAPQLEAGAAAAGRPVPRLAAVVSGCLDAGDRDPVRVAMAGNGAHLMGPHYRDMFRRAGIEVDPEDLPGSADRLISGGAFLVGDAEGIAGQIAAFHAAGVDEVVINMTGVHQLSGAAAALAEIEAVVSAVSR</sequence>
<dbReference type="CDD" id="cd01097">
    <property type="entry name" value="Tetrahydromethanopterin_reductase"/>
    <property type="match status" value="1"/>
</dbReference>
<reference evidence="4" key="1">
    <citation type="journal article" date="2019" name="Int. J. Syst. Evol. Microbiol.">
        <title>The Global Catalogue of Microorganisms (GCM) 10K type strain sequencing project: providing services to taxonomists for standard genome sequencing and annotation.</title>
        <authorList>
            <consortium name="The Broad Institute Genomics Platform"/>
            <consortium name="The Broad Institute Genome Sequencing Center for Infectious Disease"/>
            <person name="Wu L."/>
            <person name="Ma J."/>
        </authorList>
    </citation>
    <scope>NUCLEOTIDE SEQUENCE [LARGE SCALE GENOMIC DNA]</scope>
    <source>
        <strain evidence="4">XZYJ18</strain>
    </source>
</reference>
<comment type="caution">
    <text evidence="3">The sequence shown here is derived from an EMBL/GenBank/DDBJ whole genome shotgun (WGS) entry which is preliminary data.</text>
</comment>
<gene>
    <name evidence="3" type="ORF">ACFO4E_26845</name>
</gene>
<proteinExistence type="predicted"/>
<dbReference type="Proteomes" id="UP001595923">
    <property type="component" value="Unassembled WGS sequence"/>
</dbReference>
<evidence type="ECO:0000313" key="4">
    <source>
        <dbReference type="Proteomes" id="UP001595923"/>
    </source>
</evidence>
<dbReference type="Pfam" id="PF00296">
    <property type="entry name" value="Bac_luciferase"/>
    <property type="match status" value="1"/>
</dbReference>
<dbReference type="SUPFAM" id="SSF51679">
    <property type="entry name" value="Bacterial luciferase-like"/>
    <property type="match status" value="1"/>
</dbReference>
<dbReference type="PANTHER" id="PTHR43244:SF1">
    <property type="entry name" value="5,10-METHYLENETETRAHYDROMETHANOPTERIN REDUCTASE"/>
    <property type="match status" value="1"/>
</dbReference>
<feature type="domain" description="Luciferase-like" evidence="2">
    <location>
        <begin position="19"/>
        <end position="283"/>
    </location>
</feature>
<dbReference type="EMBL" id="JBHSFQ010000039">
    <property type="protein sequence ID" value="MFC4565491.1"/>
    <property type="molecule type" value="Genomic_DNA"/>
</dbReference>
<dbReference type="PANTHER" id="PTHR43244">
    <property type="match status" value="1"/>
</dbReference>
<keyword evidence="4" id="KW-1185">Reference proteome</keyword>
<protein>
    <submittedName>
        <fullName evidence="3">LLM class flavin-dependent oxidoreductase</fullName>
    </submittedName>
</protein>
<dbReference type="InterPro" id="IPR050564">
    <property type="entry name" value="F420-G6PD/mer"/>
</dbReference>
<keyword evidence="1" id="KW-0560">Oxidoreductase</keyword>
<dbReference type="Gene3D" id="3.20.20.30">
    <property type="entry name" value="Luciferase-like domain"/>
    <property type="match status" value="1"/>
</dbReference>
<name>A0ABV9E5A4_9ACTN</name>